<evidence type="ECO:0008006" key="4">
    <source>
        <dbReference type="Google" id="ProtNLM"/>
    </source>
</evidence>
<dbReference type="EMBL" id="FZNO01000059">
    <property type="protein sequence ID" value="SNR99348.1"/>
    <property type="molecule type" value="Genomic_DNA"/>
</dbReference>
<reference evidence="2 3" key="1">
    <citation type="submission" date="2017-06" db="EMBL/GenBank/DDBJ databases">
        <authorList>
            <person name="Kim H.J."/>
            <person name="Triplett B.A."/>
        </authorList>
    </citation>
    <scope>NUCLEOTIDE SEQUENCE [LARGE SCALE GENOMIC DNA]</scope>
    <source>
        <strain evidence="2 3">DSM 44272</strain>
    </source>
</reference>
<evidence type="ECO:0000313" key="3">
    <source>
        <dbReference type="Proteomes" id="UP000198403"/>
    </source>
</evidence>
<gene>
    <name evidence="2" type="ORF">SAMN06272737_1593</name>
</gene>
<evidence type="ECO:0000313" key="2">
    <source>
        <dbReference type="EMBL" id="SNR99348.1"/>
    </source>
</evidence>
<keyword evidence="3" id="KW-1185">Reference proteome</keyword>
<name>A0A239AWK0_9ACTN</name>
<organism evidence="2 3">
    <name type="scientific">Blastococcus mobilis</name>
    <dbReference type="NCBI Taxonomy" id="1938746"/>
    <lineage>
        <taxon>Bacteria</taxon>
        <taxon>Bacillati</taxon>
        <taxon>Actinomycetota</taxon>
        <taxon>Actinomycetes</taxon>
        <taxon>Geodermatophilales</taxon>
        <taxon>Geodermatophilaceae</taxon>
        <taxon>Blastococcus</taxon>
    </lineage>
</organism>
<protein>
    <recommendedName>
        <fullName evidence="4">MFS transporter</fullName>
    </recommendedName>
</protein>
<feature type="transmembrane region" description="Helical" evidence="1">
    <location>
        <begin position="45"/>
        <end position="62"/>
    </location>
</feature>
<keyword evidence="1" id="KW-1133">Transmembrane helix</keyword>
<dbReference type="Proteomes" id="UP000198403">
    <property type="component" value="Unassembled WGS sequence"/>
</dbReference>
<accession>A0A239AWK0</accession>
<dbReference type="AlphaFoldDB" id="A0A239AWK0"/>
<keyword evidence="1" id="KW-0472">Membrane</keyword>
<proteinExistence type="predicted"/>
<evidence type="ECO:0000256" key="1">
    <source>
        <dbReference type="SAM" id="Phobius"/>
    </source>
</evidence>
<keyword evidence="1" id="KW-0812">Transmembrane</keyword>
<sequence>MSRRGGSSTLVSLWMIFLVNGAVLSSWAPRIPRVTAGLGLSDTELGVALFGVAAGSVPALLLTARALAVVKDTHLCIVAALMFSAALR</sequence>